<keyword evidence="6" id="KW-1185">Reference proteome</keyword>
<feature type="domain" description="FecR N-terminal" evidence="4">
    <location>
        <begin position="10"/>
        <end position="51"/>
    </location>
</feature>
<accession>A0A1I3AQU9</accession>
<protein>
    <submittedName>
        <fullName evidence="5">FecR family protein</fullName>
    </submittedName>
</protein>
<evidence type="ECO:0000313" key="5">
    <source>
        <dbReference type="EMBL" id="SFH52146.1"/>
    </source>
</evidence>
<evidence type="ECO:0000256" key="1">
    <source>
        <dbReference type="SAM" id="MobiDB-lite"/>
    </source>
</evidence>
<sequence length="326" mass="35697">MAPRTEARLEEAVDWFLRLNDPSADDALQEAFREWLEQDPENPRAWENARRAWRTLGQAAPVLEAAWPVAAAAPAAGSAPPPPVPRRRRAMPALLAAFAVAALVFLTGPHVMLWLRADYLTRTAETRTIELEDGSVVSLAAQTAVDIDMSGQKRRVRLLAGEAFFEVAPDPSRPFVVTAGDVRAKVLGTAFNVRMSSEATRIDLVHGSLRVAAGRKTTLSPGDSVTVSHDTGRMRRGHLPPDEIASWRDGRIFVEDAPIAAVVEQIQRYHRGWIRLSGDTLGRQRVTGLYDLRDPDSALRALVQPYGGQVRQVSPWLVILSGGPAS</sequence>
<dbReference type="InterPro" id="IPR006860">
    <property type="entry name" value="FecR"/>
</dbReference>
<dbReference type="Pfam" id="PF16220">
    <property type="entry name" value="DUF4880"/>
    <property type="match status" value="1"/>
</dbReference>
<feature type="compositionally biased region" description="Polar residues" evidence="1">
    <location>
        <begin position="220"/>
        <end position="229"/>
    </location>
</feature>
<proteinExistence type="predicted"/>
<dbReference type="PANTHER" id="PTHR30273">
    <property type="entry name" value="PERIPLASMIC SIGNAL SENSOR AND SIGMA FACTOR ACTIVATOR FECR-RELATED"/>
    <property type="match status" value="1"/>
</dbReference>
<dbReference type="GO" id="GO:0016989">
    <property type="term" value="F:sigma factor antagonist activity"/>
    <property type="evidence" value="ECO:0007669"/>
    <property type="project" value="TreeGrafter"/>
</dbReference>
<organism evidence="5 6">
    <name type="scientific">Paracoccus aminovorans</name>
    <dbReference type="NCBI Taxonomy" id="34004"/>
    <lineage>
        <taxon>Bacteria</taxon>
        <taxon>Pseudomonadati</taxon>
        <taxon>Pseudomonadota</taxon>
        <taxon>Alphaproteobacteria</taxon>
        <taxon>Rhodobacterales</taxon>
        <taxon>Paracoccaceae</taxon>
        <taxon>Paracoccus</taxon>
    </lineage>
</organism>
<dbReference type="InterPro" id="IPR032623">
    <property type="entry name" value="FecR_N"/>
</dbReference>
<dbReference type="PIRSF" id="PIRSF018266">
    <property type="entry name" value="FecR"/>
    <property type="match status" value="1"/>
</dbReference>
<dbReference type="STRING" id="34004.SAMN04488021_11648"/>
<feature type="transmembrane region" description="Helical" evidence="2">
    <location>
        <begin position="93"/>
        <end position="115"/>
    </location>
</feature>
<dbReference type="Pfam" id="PF04773">
    <property type="entry name" value="FecR"/>
    <property type="match status" value="1"/>
</dbReference>
<evidence type="ECO:0000259" key="4">
    <source>
        <dbReference type="Pfam" id="PF16220"/>
    </source>
</evidence>
<dbReference type="AlphaFoldDB" id="A0A1I3AQU9"/>
<keyword evidence="2" id="KW-1133">Transmembrane helix</keyword>
<feature type="region of interest" description="Disordered" evidence="1">
    <location>
        <begin position="220"/>
        <end position="240"/>
    </location>
</feature>
<dbReference type="RefSeq" id="WP_170848925.1">
    <property type="nucleotide sequence ID" value="NZ_CBCRYP010000016.1"/>
</dbReference>
<keyword evidence="2" id="KW-0812">Transmembrane</keyword>
<dbReference type="InterPro" id="IPR012373">
    <property type="entry name" value="Ferrdict_sens_TM"/>
</dbReference>
<dbReference type="EMBL" id="FOPU01000016">
    <property type="protein sequence ID" value="SFH52146.1"/>
    <property type="molecule type" value="Genomic_DNA"/>
</dbReference>
<name>A0A1I3AQU9_9RHOB</name>
<feature type="domain" description="FecR protein" evidence="3">
    <location>
        <begin position="118"/>
        <end position="209"/>
    </location>
</feature>
<keyword evidence="2" id="KW-0472">Membrane</keyword>
<dbReference type="PANTHER" id="PTHR30273:SF2">
    <property type="entry name" value="PROTEIN FECR"/>
    <property type="match status" value="1"/>
</dbReference>
<evidence type="ECO:0000256" key="2">
    <source>
        <dbReference type="SAM" id="Phobius"/>
    </source>
</evidence>
<dbReference type="Proteomes" id="UP000183635">
    <property type="component" value="Unassembled WGS sequence"/>
</dbReference>
<reference evidence="5 6" key="1">
    <citation type="submission" date="2016-10" db="EMBL/GenBank/DDBJ databases">
        <authorList>
            <person name="de Groot N.N."/>
        </authorList>
    </citation>
    <scope>NUCLEOTIDE SEQUENCE [LARGE SCALE GENOMIC DNA]</scope>
    <source>
        <strain evidence="5 6">DSM 8537</strain>
    </source>
</reference>
<evidence type="ECO:0000259" key="3">
    <source>
        <dbReference type="Pfam" id="PF04773"/>
    </source>
</evidence>
<dbReference type="Gene3D" id="2.60.120.1440">
    <property type="match status" value="1"/>
</dbReference>
<evidence type="ECO:0000313" key="6">
    <source>
        <dbReference type="Proteomes" id="UP000183635"/>
    </source>
</evidence>
<gene>
    <name evidence="5" type="ORF">SAMN04488021_11648</name>
</gene>